<dbReference type="RefSeq" id="WP_019036895.1">
    <property type="nucleotide sequence ID" value="NZ_JRNU01000054.1"/>
</dbReference>
<proteinExistence type="predicted"/>
<name>A0A096C7X0_9BACT</name>
<accession>A0A096C7X0</accession>
<evidence type="ECO:0000313" key="2">
    <source>
        <dbReference type="Proteomes" id="UP000029614"/>
    </source>
</evidence>
<dbReference type="GO" id="GO:0016787">
    <property type="term" value="F:hydrolase activity"/>
    <property type="evidence" value="ECO:0007669"/>
    <property type="project" value="UniProtKB-KW"/>
</dbReference>
<protein>
    <submittedName>
        <fullName evidence="1">Phosphohydrolase</fullName>
    </submittedName>
</protein>
<reference evidence="1 2" key="1">
    <citation type="submission" date="2014-07" db="EMBL/GenBank/DDBJ databases">
        <authorList>
            <person name="McCorrison J."/>
            <person name="Sanka R."/>
            <person name="Torralba M."/>
            <person name="Gillis M."/>
            <person name="Haft D.H."/>
            <person name="Methe B."/>
            <person name="Sutton G."/>
            <person name="Nelson K.E."/>
        </authorList>
    </citation>
    <scope>NUCLEOTIDE SEQUENCE [LARGE SCALE GENOMIC DNA]</scope>
    <source>
        <strain evidence="1 2">DNF00058</strain>
    </source>
</reference>
<organism evidence="1 2">
    <name type="scientific">Prevotella amnii DNF00058</name>
    <dbReference type="NCBI Taxonomy" id="1401066"/>
    <lineage>
        <taxon>Bacteria</taxon>
        <taxon>Pseudomonadati</taxon>
        <taxon>Bacteroidota</taxon>
        <taxon>Bacteroidia</taxon>
        <taxon>Bacteroidales</taxon>
        <taxon>Prevotellaceae</taxon>
        <taxon>Prevotella</taxon>
    </lineage>
</organism>
<dbReference type="EMBL" id="JRNU01000054">
    <property type="protein sequence ID" value="KGF51037.1"/>
    <property type="molecule type" value="Genomic_DNA"/>
</dbReference>
<keyword evidence="2" id="KW-1185">Reference proteome</keyword>
<dbReference type="OrthoDB" id="9802385at2"/>
<gene>
    <name evidence="1" type="ORF">HMPREF9302_09020</name>
</gene>
<keyword evidence="1" id="KW-0378">Hydrolase</keyword>
<dbReference type="SUPFAM" id="SSF109604">
    <property type="entry name" value="HD-domain/PDEase-like"/>
    <property type="match status" value="1"/>
</dbReference>
<sequence length="163" mass="18955">MEENNKWVVAAAKVAQRLHKDQKDKAGVDYFSGHLSYVASLGKTWQEKVVGYLHDANEDTPNSIDSILMMLEEESKDTLLAPERDKISKALLLLNHHTTKSREEYIKCISRDPLAKAVKINDLTHNMDVRRLPHISPKDIERFERYRKEYAILIKEFTRNIVH</sequence>
<evidence type="ECO:0000313" key="1">
    <source>
        <dbReference type="EMBL" id="KGF51037.1"/>
    </source>
</evidence>
<comment type="caution">
    <text evidence="1">The sequence shown here is derived from an EMBL/GenBank/DDBJ whole genome shotgun (WGS) entry which is preliminary data.</text>
</comment>
<dbReference type="AlphaFoldDB" id="A0A096C7X0"/>
<dbReference type="Proteomes" id="UP000029614">
    <property type="component" value="Unassembled WGS sequence"/>
</dbReference>
<dbReference type="Gene3D" id="1.10.3210.10">
    <property type="entry name" value="Hypothetical protein af1432"/>
    <property type="match status" value="1"/>
</dbReference>